<evidence type="ECO:0000313" key="2">
    <source>
        <dbReference type="Proteomes" id="UP001596002"/>
    </source>
</evidence>
<organism evidence="1 2">
    <name type="scientific">Effusibacillus consociatus</name>
    <dbReference type="NCBI Taxonomy" id="1117041"/>
    <lineage>
        <taxon>Bacteria</taxon>
        <taxon>Bacillati</taxon>
        <taxon>Bacillota</taxon>
        <taxon>Bacilli</taxon>
        <taxon>Bacillales</taxon>
        <taxon>Alicyclobacillaceae</taxon>
        <taxon>Effusibacillus</taxon>
    </lineage>
</organism>
<keyword evidence="2" id="KW-1185">Reference proteome</keyword>
<name>A0ABV9Q2D5_9BACL</name>
<dbReference type="RefSeq" id="WP_380025922.1">
    <property type="nucleotide sequence ID" value="NZ_JBHSHC010000096.1"/>
</dbReference>
<accession>A0ABV9Q2D5</accession>
<sequence length="46" mass="5755">MTDKIYGLQKRKDEAQRDDRNVELKKYLQRLEIERRFSKLEKRIES</sequence>
<reference evidence="2" key="1">
    <citation type="journal article" date="2019" name="Int. J. Syst. Evol. Microbiol.">
        <title>The Global Catalogue of Microorganisms (GCM) 10K type strain sequencing project: providing services to taxonomists for standard genome sequencing and annotation.</title>
        <authorList>
            <consortium name="The Broad Institute Genomics Platform"/>
            <consortium name="The Broad Institute Genome Sequencing Center for Infectious Disease"/>
            <person name="Wu L."/>
            <person name="Ma J."/>
        </authorList>
    </citation>
    <scope>NUCLEOTIDE SEQUENCE [LARGE SCALE GENOMIC DNA]</scope>
    <source>
        <strain evidence="2">WYCCWR 12678</strain>
    </source>
</reference>
<proteinExistence type="predicted"/>
<dbReference type="EMBL" id="JBHSHC010000096">
    <property type="protein sequence ID" value="MFC4767999.1"/>
    <property type="molecule type" value="Genomic_DNA"/>
</dbReference>
<protein>
    <recommendedName>
        <fullName evidence="3">Mobile element protein</fullName>
    </recommendedName>
</protein>
<gene>
    <name evidence="1" type="ORF">ACFO8Q_11620</name>
</gene>
<comment type="caution">
    <text evidence="1">The sequence shown here is derived from an EMBL/GenBank/DDBJ whole genome shotgun (WGS) entry which is preliminary data.</text>
</comment>
<evidence type="ECO:0000313" key="1">
    <source>
        <dbReference type="EMBL" id="MFC4767999.1"/>
    </source>
</evidence>
<dbReference type="Proteomes" id="UP001596002">
    <property type="component" value="Unassembled WGS sequence"/>
</dbReference>
<evidence type="ECO:0008006" key="3">
    <source>
        <dbReference type="Google" id="ProtNLM"/>
    </source>
</evidence>